<proteinExistence type="predicted"/>
<dbReference type="InterPro" id="IPR053141">
    <property type="entry name" value="Mycobact_SerProt_Inhib_Rv3364c"/>
</dbReference>
<reference evidence="2" key="1">
    <citation type="submission" date="2021-01" db="EMBL/GenBank/DDBJ databases">
        <title>Whole genome shotgun sequence of Planosporangium flavigriseum NBRC 105377.</title>
        <authorList>
            <person name="Komaki H."/>
            <person name="Tamura T."/>
        </authorList>
    </citation>
    <scope>NUCLEOTIDE SEQUENCE</scope>
    <source>
        <strain evidence="2">NBRC 105377</strain>
    </source>
</reference>
<name>A0A8J3PKE8_9ACTN</name>
<feature type="domain" description="Roadblock/LAMTOR2" evidence="1">
    <location>
        <begin position="8"/>
        <end position="96"/>
    </location>
</feature>
<dbReference type="PANTHER" id="PTHR36222:SF1">
    <property type="entry name" value="SERINE PROTEASE INHIBITOR RV3364C"/>
    <property type="match status" value="1"/>
</dbReference>
<evidence type="ECO:0000259" key="1">
    <source>
        <dbReference type="SMART" id="SM00960"/>
    </source>
</evidence>
<dbReference type="RefSeq" id="WP_168075724.1">
    <property type="nucleotide sequence ID" value="NZ_BAAAQJ010000019.1"/>
</dbReference>
<dbReference type="Pfam" id="PF03259">
    <property type="entry name" value="Robl_LC7"/>
    <property type="match status" value="1"/>
</dbReference>
<dbReference type="PANTHER" id="PTHR36222">
    <property type="entry name" value="SERINE PROTEASE INHIBITOR RV3364C"/>
    <property type="match status" value="1"/>
</dbReference>
<dbReference type="Gene3D" id="3.30.450.30">
    <property type="entry name" value="Dynein light chain 2a, cytoplasmic"/>
    <property type="match status" value="1"/>
</dbReference>
<comment type="caution">
    <text evidence="2">The sequence shown here is derived from an EMBL/GenBank/DDBJ whole genome shotgun (WGS) entry which is preliminary data.</text>
</comment>
<dbReference type="Proteomes" id="UP000653674">
    <property type="component" value="Unassembled WGS sequence"/>
</dbReference>
<sequence>MSTNPAVLAELADLRRRLPELAGTVLATTDGLLLAHDAHDLEPDSVAALAAAHLALAQRFADAVGHGELRETVIECGNGYLTTYAAGPNAVLALVTRKDANLARAHLEARRTTAKVGALIAANPPDSPPPPVAPAVPAVPIIPAQVPPLTRRTPMAALADLVPTEPGFWLNPPQR</sequence>
<dbReference type="AlphaFoldDB" id="A0A8J3PKE8"/>
<dbReference type="SUPFAM" id="SSF103196">
    <property type="entry name" value="Roadblock/LC7 domain"/>
    <property type="match status" value="1"/>
</dbReference>
<dbReference type="EMBL" id="BONU01000005">
    <property type="protein sequence ID" value="GIG72767.1"/>
    <property type="molecule type" value="Genomic_DNA"/>
</dbReference>
<evidence type="ECO:0000313" key="2">
    <source>
        <dbReference type="EMBL" id="GIG72767.1"/>
    </source>
</evidence>
<dbReference type="InterPro" id="IPR004942">
    <property type="entry name" value="Roadblock/LAMTOR2_dom"/>
</dbReference>
<organism evidence="2 3">
    <name type="scientific">Planosporangium flavigriseum</name>
    <dbReference type="NCBI Taxonomy" id="373681"/>
    <lineage>
        <taxon>Bacteria</taxon>
        <taxon>Bacillati</taxon>
        <taxon>Actinomycetota</taxon>
        <taxon>Actinomycetes</taxon>
        <taxon>Micromonosporales</taxon>
        <taxon>Micromonosporaceae</taxon>
        <taxon>Planosporangium</taxon>
    </lineage>
</organism>
<protein>
    <recommendedName>
        <fullName evidence="1">Roadblock/LAMTOR2 domain-containing protein</fullName>
    </recommendedName>
</protein>
<gene>
    <name evidence="2" type="ORF">Pfl04_11710</name>
</gene>
<dbReference type="SMART" id="SM00960">
    <property type="entry name" value="Robl_LC7"/>
    <property type="match status" value="1"/>
</dbReference>
<accession>A0A8J3PKE8</accession>
<keyword evidence="3" id="KW-1185">Reference proteome</keyword>
<evidence type="ECO:0000313" key="3">
    <source>
        <dbReference type="Proteomes" id="UP000653674"/>
    </source>
</evidence>